<dbReference type="PANTHER" id="PTHR34218:SF4">
    <property type="entry name" value="ACYL-HOMOSERINE LACTONE ACYLASE QUIP"/>
    <property type="match status" value="1"/>
</dbReference>
<dbReference type="PANTHER" id="PTHR34218">
    <property type="entry name" value="PEPTIDASE S45 PENICILLIN AMIDASE"/>
    <property type="match status" value="1"/>
</dbReference>
<evidence type="ECO:0000256" key="5">
    <source>
        <dbReference type="SAM" id="MobiDB-lite"/>
    </source>
</evidence>
<dbReference type="Proteomes" id="UP001209922">
    <property type="component" value="Unassembled WGS sequence"/>
</dbReference>
<dbReference type="EMBL" id="JAPCHY010000004">
    <property type="protein sequence ID" value="MCW4472351.1"/>
    <property type="molecule type" value="Genomic_DNA"/>
</dbReference>
<organism evidence="6 7">
    <name type="scientific">Xanthomonas chitinilytica</name>
    <dbReference type="NCBI Taxonomy" id="2989819"/>
    <lineage>
        <taxon>Bacteria</taxon>
        <taxon>Pseudomonadati</taxon>
        <taxon>Pseudomonadota</taxon>
        <taxon>Gammaproteobacteria</taxon>
        <taxon>Lysobacterales</taxon>
        <taxon>Lysobacteraceae</taxon>
        <taxon>Xanthomonas</taxon>
    </lineage>
</organism>
<evidence type="ECO:0000313" key="7">
    <source>
        <dbReference type="Proteomes" id="UP001209922"/>
    </source>
</evidence>
<reference evidence="6 7" key="1">
    <citation type="submission" date="2022-10" db="EMBL/GenBank/DDBJ databases">
        <title>Xanthomonas sp. H13-6.</title>
        <authorList>
            <person name="Liu X."/>
            <person name="Deng Z."/>
            <person name="Jiang Y."/>
            <person name="Yu T."/>
            <person name="Ai J."/>
        </authorList>
    </citation>
    <scope>NUCLEOTIDE SEQUENCE [LARGE SCALE GENOMIC DNA]</scope>
    <source>
        <strain evidence="6 7">H13-6</strain>
    </source>
</reference>
<keyword evidence="2" id="KW-0378">Hydrolase</keyword>
<comment type="caution">
    <text evidence="6">The sequence shown here is derived from an EMBL/GenBank/DDBJ whole genome shotgun (WGS) entry which is preliminary data.</text>
</comment>
<dbReference type="InterPro" id="IPR002692">
    <property type="entry name" value="S45"/>
</dbReference>
<accession>A0ABT3JV52</accession>
<comment type="subunit">
    <text evidence="4">Heterodimer of an alpha subunit and a beta subunit processed from the same precursor.</text>
</comment>
<dbReference type="InterPro" id="IPR029055">
    <property type="entry name" value="Ntn_hydrolases_N"/>
</dbReference>
<protein>
    <submittedName>
        <fullName evidence="6">Penicillin acylase family protein</fullName>
    </submittedName>
</protein>
<evidence type="ECO:0000256" key="4">
    <source>
        <dbReference type="ARBA" id="ARBA00038735"/>
    </source>
</evidence>
<name>A0ABT3JV52_9XANT</name>
<dbReference type="CDD" id="cd03747">
    <property type="entry name" value="Ntn_PGA_like"/>
    <property type="match status" value="1"/>
</dbReference>
<dbReference type="InterPro" id="IPR014395">
    <property type="entry name" value="Pen/GL7ACA/AHL_acylase"/>
</dbReference>
<dbReference type="Gene3D" id="1.10.1400.10">
    <property type="match status" value="1"/>
</dbReference>
<dbReference type="RefSeq" id="WP_265127299.1">
    <property type="nucleotide sequence ID" value="NZ_JAPCHY010000004.1"/>
</dbReference>
<keyword evidence="3" id="KW-0865">Zymogen</keyword>
<gene>
    <name evidence="6" type="ORF">OK345_07520</name>
</gene>
<dbReference type="InterPro" id="IPR043146">
    <property type="entry name" value="Penicillin_amidase_N_B-knob"/>
</dbReference>
<feature type="region of interest" description="Disordered" evidence="5">
    <location>
        <begin position="779"/>
        <end position="798"/>
    </location>
</feature>
<evidence type="ECO:0000256" key="3">
    <source>
        <dbReference type="ARBA" id="ARBA00023145"/>
    </source>
</evidence>
<proteinExistence type="inferred from homology"/>
<dbReference type="Gene3D" id="1.10.439.10">
    <property type="entry name" value="Penicillin Amidohydrolase, domain 1"/>
    <property type="match status" value="1"/>
</dbReference>
<dbReference type="Gene3D" id="3.60.20.10">
    <property type="entry name" value="Glutamine Phosphoribosylpyrophosphate, subunit 1, domain 1"/>
    <property type="match status" value="1"/>
</dbReference>
<feature type="compositionally biased region" description="Polar residues" evidence="5">
    <location>
        <begin position="789"/>
        <end position="798"/>
    </location>
</feature>
<dbReference type="SUPFAM" id="SSF56235">
    <property type="entry name" value="N-terminal nucleophile aminohydrolases (Ntn hydrolases)"/>
    <property type="match status" value="1"/>
</dbReference>
<keyword evidence="7" id="KW-1185">Reference proteome</keyword>
<dbReference type="Pfam" id="PF01804">
    <property type="entry name" value="Penicil_amidase"/>
    <property type="match status" value="1"/>
</dbReference>
<evidence type="ECO:0000256" key="2">
    <source>
        <dbReference type="ARBA" id="ARBA00022801"/>
    </source>
</evidence>
<dbReference type="InterPro" id="IPR023343">
    <property type="entry name" value="Penicillin_amidase_dom1"/>
</dbReference>
<evidence type="ECO:0000256" key="1">
    <source>
        <dbReference type="ARBA" id="ARBA00006586"/>
    </source>
</evidence>
<comment type="similarity">
    <text evidence="1">Belongs to the peptidase S45 family.</text>
</comment>
<evidence type="ECO:0000313" key="6">
    <source>
        <dbReference type="EMBL" id="MCW4472351.1"/>
    </source>
</evidence>
<dbReference type="InterPro" id="IPR043147">
    <property type="entry name" value="Penicillin_amidase_A-knob"/>
</dbReference>
<dbReference type="Gene3D" id="2.30.120.10">
    <property type="match status" value="1"/>
</dbReference>
<dbReference type="PIRSF" id="PIRSF001227">
    <property type="entry name" value="Pen_acylase"/>
    <property type="match status" value="1"/>
</dbReference>
<sequence length="798" mass="86278">MRRWLKRLLWLVAGMALLLVLGVTWLLRGSLPALDGEAALPGLSAAVGIERDALGVVTVDAGNEADAMRALGYVHAQERYFEMDLMRRAAAGELAELFGPKAVEMDRGNRVHRLRARARAHLETAAGDKLPVLQAYRDGVNAGLADLRARPWPYLLLRQRPQPWELEDSVLAGLSMYADLQDAGNRNELAMARIRGVLPAPLLALLEHDGSQWDAPLFGPPRGDAVLPDAATLDLRQLPAGTADTATPPLPETDVVGSNNFAVAGALTADGRAILADDMHLGLRAPNIWFRARLRYADTDAPGGKVDVAGFTLPGLPAVIVGSNGHVAWGFTNAYIDNADFARIPPAAPGRRQDVLTRRETIRVAGAAPVPFEVRETAWGPVLHEEADGSLLALRWSAQLPGAVKLDFADMARAADLDAALAVADRAGIPAQNLLLADRNGRIAWRIIGARPDRQGSCTADGIANTADSAAEAAAGTVADPVQPCLPWSLRSDRAPALIDPPEHRLWTANNRVVDGQVLQQLGNAGYDLGARGRQIRDALYARERFTEQDLLAIQLDDRALLLERWWQLLRQTVEHGDDPALRRLEAASRDWDGHAAVDSVSYRLARGFRGIVLDTLEAGLLAPAQAALGEDYLPPKLPQLEGIAWPLLQQRPAHLLPPPFASWDELLADSARRLEADLSAQGGDLGQRTWGERNTAAICHPVARALPGLAKRWLCAPAQPLPGDRDMPRVQAPAFGASQRMVVAPGHEQDGIVHMPGGQSGHPLSPFWNAGHRDWVEGRPTPFLPGTAQHTLRLQPR</sequence>